<gene>
    <name evidence="3" type="primary">16</name>
    <name evidence="3" type="ORF">PBI_GRETELLYN_16</name>
</gene>
<dbReference type="EMBL" id="MN234162">
    <property type="protein sequence ID" value="QFG08157.1"/>
    <property type="molecule type" value="Genomic_DNA"/>
</dbReference>
<name>A0A5J6TEG6_9CAUD</name>
<dbReference type="SUPFAM" id="SSF68906">
    <property type="entry name" value="SAP domain"/>
    <property type="match status" value="1"/>
</dbReference>
<sequence length="133" mass="15316">MSRFIDDNKPFTEEDIEYLQTRPDGEYRISLNQARFGDLSDEEKSEVASQKDADDEFDAQEEAQIEEAIAESELDFDDDVIAKVEPLSYNELRQAAKKHDLDASGTKEELQDRMLEFYQEQKEASTTVPVIND</sequence>
<dbReference type="Pfam" id="PF02037">
    <property type="entry name" value="SAP"/>
    <property type="match status" value="1"/>
</dbReference>
<organism evidence="3 4">
    <name type="scientific">Gordonia phage GretelLyn</name>
    <dbReference type="NCBI Taxonomy" id="2599844"/>
    <lineage>
        <taxon>Viruses</taxon>
        <taxon>Duplodnaviria</taxon>
        <taxon>Heunggongvirae</taxon>
        <taxon>Uroviricota</taxon>
        <taxon>Caudoviricetes</taxon>
        <taxon>Dovevirinae</taxon>
        <taxon>Lambovirus</taxon>
        <taxon>Lambovirus sadboi</taxon>
    </lineage>
</organism>
<dbReference type="InterPro" id="IPR003034">
    <property type="entry name" value="SAP_dom"/>
</dbReference>
<feature type="region of interest" description="Disordered" evidence="1">
    <location>
        <begin position="38"/>
        <end position="57"/>
    </location>
</feature>
<dbReference type="Proteomes" id="UP000325832">
    <property type="component" value="Genome"/>
</dbReference>
<dbReference type="SMART" id="SM00513">
    <property type="entry name" value="SAP"/>
    <property type="match status" value="1"/>
</dbReference>
<evidence type="ECO:0000313" key="4">
    <source>
        <dbReference type="Proteomes" id="UP000325832"/>
    </source>
</evidence>
<dbReference type="PROSITE" id="PS50800">
    <property type="entry name" value="SAP"/>
    <property type="match status" value="1"/>
</dbReference>
<evidence type="ECO:0000259" key="2">
    <source>
        <dbReference type="PROSITE" id="PS50800"/>
    </source>
</evidence>
<evidence type="ECO:0000256" key="1">
    <source>
        <dbReference type="SAM" id="MobiDB-lite"/>
    </source>
</evidence>
<accession>A0A5J6TEG6</accession>
<proteinExistence type="predicted"/>
<reference evidence="3 4" key="1">
    <citation type="submission" date="2019-07" db="EMBL/GenBank/DDBJ databases">
        <authorList>
            <person name="Lauer M.J."/>
            <person name="Stoner T.H."/>
            <person name="Garlena R.A."/>
            <person name="Russell D.A."/>
            <person name="Pope W.H."/>
            <person name="Jacobs-Sera D."/>
            <person name="Hatfull G.F."/>
        </authorList>
    </citation>
    <scope>NUCLEOTIDE SEQUENCE [LARGE SCALE GENOMIC DNA]</scope>
</reference>
<evidence type="ECO:0000313" key="3">
    <source>
        <dbReference type="EMBL" id="QFG08157.1"/>
    </source>
</evidence>
<protein>
    <recommendedName>
        <fullName evidence="2">SAP domain-containing protein</fullName>
    </recommendedName>
</protein>
<feature type="domain" description="SAP" evidence="2">
    <location>
        <begin position="84"/>
        <end position="118"/>
    </location>
</feature>
<dbReference type="Gene3D" id="1.10.720.30">
    <property type="entry name" value="SAP domain"/>
    <property type="match status" value="1"/>
</dbReference>
<dbReference type="InterPro" id="IPR036361">
    <property type="entry name" value="SAP_dom_sf"/>
</dbReference>